<proteinExistence type="predicted"/>
<comment type="caution">
    <text evidence="2">The sequence shown here is derived from an EMBL/GenBank/DDBJ whole genome shotgun (WGS) entry which is preliminary data.</text>
</comment>
<evidence type="ECO:0000313" key="4">
    <source>
        <dbReference type="Proteomes" id="UP000187283"/>
    </source>
</evidence>
<dbReference type="EMBL" id="LSSN01000150">
    <property type="protein sequence ID" value="OMJ25552.1"/>
    <property type="molecule type" value="Genomic_DNA"/>
</dbReference>
<reference evidence="2 4" key="1">
    <citation type="submission" date="2017-01" db="EMBL/GenBank/DDBJ databases">
        <authorList>
            <person name="Mah S.A."/>
            <person name="Swanson W.J."/>
            <person name="Moy G.W."/>
            <person name="Vacquier V.D."/>
        </authorList>
    </citation>
    <scope>NUCLEOTIDE SEQUENCE [LARGE SCALE GENOMIC DNA]</scope>
    <source>
        <strain evidence="2 4">GSMNP</strain>
    </source>
</reference>
<name>A0A1R1XB77_9FUNG</name>
<dbReference type="EMBL" id="LSSN01004245">
    <property type="protein sequence ID" value="OMJ11867.1"/>
    <property type="molecule type" value="Genomic_DNA"/>
</dbReference>
<protein>
    <submittedName>
        <fullName evidence="2">Uncharacterized protein</fullName>
    </submittedName>
</protein>
<dbReference type="Proteomes" id="UP000187283">
    <property type="component" value="Unassembled WGS sequence"/>
</dbReference>
<dbReference type="AlphaFoldDB" id="A0A1R1XB77"/>
<evidence type="ECO:0000256" key="1">
    <source>
        <dbReference type="SAM" id="MobiDB-lite"/>
    </source>
</evidence>
<feature type="region of interest" description="Disordered" evidence="1">
    <location>
        <begin position="75"/>
        <end position="103"/>
    </location>
</feature>
<gene>
    <name evidence="3" type="ORF">AYI70_g829</name>
    <name evidence="2" type="ORF">AYI70_g9443</name>
</gene>
<accession>A0A1R1XB77</accession>
<organism evidence="2 4">
    <name type="scientific">Smittium culicis</name>
    <dbReference type="NCBI Taxonomy" id="133412"/>
    <lineage>
        <taxon>Eukaryota</taxon>
        <taxon>Fungi</taxon>
        <taxon>Fungi incertae sedis</taxon>
        <taxon>Zoopagomycota</taxon>
        <taxon>Kickxellomycotina</taxon>
        <taxon>Harpellomycetes</taxon>
        <taxon>Harpellales</taxon>
        <taxon>Legeriomycetaceae</taxon>
        <taxon>Smittium</taxon>
    </lineage>
</organism>
<evidence type="ECO:0000313" key="2">
    <source>
        <dbReference type="EMBL" id="OMJ11867.1"/>
    </source>
</evidence>
<keyword evidence="4" id="KW-1185">Reference proteome</keyword>
<sequence length="236" mass="26416">MRALLSEIAATVKQERLDNLHKGLKLPGKLTQIVESDVKSLMDQEALNSLIEKKPDEKQQRIQPYQRHQHITIPEDMSSRNTAKAPSTAAATTSEVSHKTHDRQSNFRGNIFDERSCLTGIEANYRGNPAAVIRILQQDFHDNEDNWKPLVCPRHLEAKSSGGGSDFKDVDSEVNLHNGTQEGSSDVTRPPFFLNANLDLLSASKVVPFSLELKLFPVWSSEIRSITKPVCIYPDS</sequence>
<evidence type="ECO:0000313" key="3">
    <source>
        <dbReference type="EMBL" id="OMJ25552.1"/>
    </source>
</evidence>
<feature type="compositionally biased region" description="Low complexity" evidence="1">
    <location>
        <begin position="82"/>
        <end position="94"/>
    </location>
</feature>